<dbReference type="Gene3D" id="3.40.50.300">
    <property type="entry name" value="P-loop containing nucleotide triphosphate hydrolases"/>
    <property type="match status" value="1"/>
</dbReference>
<evidence type="ECO:0000313" key="4">
    <source>
        <dbReference type="EMBL" id="TXL65854.1"/>
    </source>
</evidence>
<dbReference type="InterPro" id="IPR027417">
    <property type="entry name" value="P-loop_NTPase"/>
</dbReference>
<dbReference type="RefSeq" id="WP_147666524.1">
    <property type="nucleotide sequence ID" value="NZ_VDUW01000003.1"/>
</dbReference>
<dbReference type="OrthoDB" id="9804819at2"/>
<accession>A0A5C8NXS5</accession>
<gene>
    <name evidence="4" type="ORF">FHP05_06980</name>
</gene>
<keyword evidence="1" id="KW-0547">Nucleotide-binding</keyword>
<dbReference type="AlphaFoldDB" id="A0A5C8NXS5"/>
<reference evidence="4 5" key="1">
    <citation type="submission" date="2019-06" db="EMBL/GenBank/DDBJ databases">
        <title>Cerasibacillus sp. nov., isolated from maize field.</title>
        <authorList>
            <person name="Lin S.-Y."/>
            <person name="Tsai C.-F."/>
            <person name="Young C.-C."/>
        </authorList>
    </citation>
    <scope>NUCLEOTIDE SEQUENCE [LARGE SCALE GENOMIC DNA]</scope>
    <source>
        <strain evidence="4 5">CC-CFT480</strain>
    </source>
</reference>
<dbReference type="InterPro" id="IPR003593">
    <property type="entry name" value="AAA+_ATPase"/>
</dbReference>
<proteinExistence type="predicted"/>
<dbReference type="EMBL" id="VDUW01000003">
    <property type="protein sequence ID" value="TXL65854.1"/>
    <property type="molecule type" value="Genomic_DNA"/>
</dbReference>
<dbReference type="GO" id="GO:0016887">
    <property type="term" value="F:ATP hydrolysis activity"/>
    <property type="evidence" value="ECO:0007669"/>
    <property type="project" value="InterPro"/>
</dbReference>
<keyword evidence="2 4" id="KW-0067">ATP-binding</keyword>
<feature type="domain" description="ABC transporter" evidence="3">
    <location>
        <begin position="3"/>
        <end position="228"/>
    </location>
</feature>
<dbReference type="Proteomes" id="UP000321574">
    <property type="component" value="Unassembled WGS sequence"/>
</dbReference>
<evidence type="ECO:0000256" key="1">
    <source>
        <dbReference type="ARBA" id="ARBA00022741"/>
    </source>
</evidence>
<sequence length="285" mass="32439">MKIEVKQLTKVYKDKKALNNISFSLEEPKIYGLLGRNGAGKTTFMEILSGHILPTNGKILINGENPFDNQKLTESICLIKEGNNFKGDLKIKEILRIYSYFYPTWDQTLAEELVSLYNLKQNAKVKSLSKGMESALGIIVGLASKAPITIFDEPYIGLDAAARKLFYEILLEQYEQEKRMIIFSTHLIDEVSLLFEEVLIMQDGKLLMKEDTDQLRDRTYAITGTREAVEGFIHDKQIISKKGLAGMMTAYVYGDRKQARKNDFQVEGIPIQELMIHLTEEQRGA</sequence>
<dbReference type="SUPFAM" id="SSF52540">
    <property type="entry name" value="P-loop containing nucleoside triphosphate hydrolases"/>
    <property type="match status" value="1"/>
</dbReference>
<dbReference type="Pfam" id="PF00005">
    <property type="entry name" value="ABC_tran"/>
    <property type="match status" value="1"/>
</dbReference>
<name>A0A5C8NXS5_9BACI</name>
<dbReference type="PROSITE" id="PS50893">
    <property type="entry name" value="ABC_TRANSPORTER_2"/>
    <property type="match status" value="1"/>
</dbReference>
<dbReference type="PANTHER" id="PTHR43158">
    <property type="entry name" value="SKFA PEPTIDE EXPORT ATP-BINDING PROTEIN SKFE"/>
    <property type="match status" value="1"/>
</dbReference>
<comment type="caution">
    <text evidence="4">The sequence shown here is derived from an EMBL/GenBank/DDBJ whole genome shotgun (WGS) entry which is preliminary data.</text>
</comment>
<keyword evidence="5" id="KW-1185">Reference proteome</keyword>
<dbReference type="CDD" id="cd03230">
    <property type="entry name" value="ABC_DR_subfamily_A"/>
    <property type="match status" value="1"/>
</dbReference>
<protein>
    <submittedName>
        <fullName evidence="4">ABC transporter ATP-binding protein</fullName>
    </submittedName>
</protein>
<evidence type="ECO:0000259" key="3">
    <source>
        <dbReference type="PROSITE" id="PS50893"/>
    </source>
</evidence>
<evidence type="ECO:0000256" key="2">
    <source>
        <dbReference type="ARBA" id="ARBA00022840"/>
    </source>
</evidence>
<dbReference type="SMART" id="SM00382">
    <property type="entry name" value="AAA"/>
    <property type="match status" value="1"/>
</dbReference>
<dbReference type="GO" id="GO:0005524">
    <property type="term" value="F:ATP binding"/>
    <property type="evidence" value="ECO:0007669"/>
    <property type="project" value="UniProtKB-KW"/>
</dbReference>
<dbReference type="InterPro" id="IPR003439">
    <property type="entry name" value="ABC_transporter-like_ATP-bd"/>
</dbReference>
<organism evidence="4 5">
    <name type="scientific">Cerasibacillus terrae</name>
    <dbReference type="NCBI Taxonomy" id="2498845"/>
    <lineage>
        <taxon>Bacteria</taxon>
        <taxon>Bacillati</taxon>
        <taxon>Bacillota</taxon>
        <taxon>Bacilli</taxon>
        <taxon>Bacillales</taxon>
        <taxon>Bacillaceae</taxon>
        <taxon>Cerasibacillus</taxon>
    </lineage>
</organism>
<dbReference type="PANTHER" id="PTHR43158:SF5">
    <property type="entry name" value="ABC TRANSPORTER, ATP-BINDING PROTEIN"/>
    <property type="match status" value="1"/>
</dbReference>
<evidence type="ECO:0000313" key="5">
    <source>
        <dbReference type="Proteomes" id="UP000321574"/>
    </source>
</evidence>